<organism evidence="2 3">
    <name type="scientific">Buttiauxella agrestis ATCC 33320</name>
    <dbReference type="NCBI Taxonomy" id="1006004"/>
    <lineage>
        <taxon>Bacteria</taxon>
        <taxon>Pseudomonadati</taxon>
        <taxon>Pseudomonadota</taxon>
        <taxon>Gammaproteobacteria</taxon>
        <taxon>Enterobacterales</taxon>
        <taxon>Enterobacteriaceae</taxon>
        <taxon>Buttiauxella</taxon>
    </lineage>
</organism>
<keyword evidence="3" id="KW-1185">Reference proteome</keyword>
<dbReference type="AlphaFoldDB" id="A0A085GEU5"/>
<proteinExistence type="predicted"/>
<dbReference type="Proteomes" id="UP000028653">
    <property type="component" value="Unassembled WGS sequence"/>
</dbReference>
<protein>
    <submittedName>
        <fullName evidence="2">Putative GTP-binding protein</fullName>
    </submittedName>
</protein>
<dbReference type="Pfam" id="PF06097">
    <property type="entry name" value="DUF945"/>
    <property type="match status" value="1"/>
</dbReference>
<evidence type="ECO:0000313" key="3">
    <source>
        <dbReference type="Proteomes" id="UP000028653"/>
    </source>
</evidence>
<comment type="caution">
    <text evidence="2">The sequence shown here is derived from an EMBL/GenBank/DDBJ whole genome shotgun (WGS) entry which is preliminary data.</text>
</comment>
<sequence>MDYDRMKKSLVAVGVIVALGVVWTGTAWYTGKQLEGRMAEMVSNANAELNKASPEAGLTLSYQDYHRGLFHSSMQLVVKPTAGQTSTILKPDQSIVFNETIDHGPFPFAQLKKFNLIPSMASVHTTLVNNPTTKPLFDIAKGQSFIDAQTRIGYNGDTSSDIDLLPLNYEKGEEKVAFSGGQFKADVDGQGDKIAVSGEAQSGLVNTVNEYGQHVQMTFNGIKTDGESSRSEFVERIGSQKASIEKLAVTVEGKEMAVFEGLNINAKSELQEDKKHLSGQIDYTLNSLKVQNKDIGSGKLTIKIGNLDGAAVHEFSQKYNAESQKLLADPNLAQNPEAYQQRIVELFAANLPMLLKGDPVITVAPLSWKNAKGESSFNLSVFLKDPAQATGEPTTPEQQLDRVVKSLDSKLVIPVDMATELMTQVAQLEGYQPAEAAKLADQQIKGLAAMGQMFRVTTMEDNKVVSSLQYSNGQVTLNGQKMPLGELLGMFGMAAPGEPEAAPAPELETPVVPAVPAVPQQ</sequence>
<name>A0A085GEU5_9ENTR</name>
<evidence type="ECO:0000313" key="2">
    <source>
        <dbReference type="EMBL" id="KFC82240.1"/>
    </source>
</evidence>
<feature type="region of interest" description="Disordered" evidence="1">
    <location>
        <begin position="498"/>
        <end position="521"/>
    </location>
</feature>
<gene>
    <name evidence="2" type="primary">ydgA</name>
    <name evidence="2" type="ORF">GBAG_1746</name>
</gene>
<dbReference type="EMBL" id="JMPI01000024">
    <property type="protein sequence ID" value="KFC82240.1"/>
    <property type="molecule type" value="Genomic_DNA"/>
</dbReference>
<evidence type="ECO:0000256" key="1">
    <source>
        <dbReference type="SAM" id="MobiDB-lite"/>
    </source>
</evidence>
<reference evidence="2 3" key="1">
    <citation type="submission" date="2014-05" db="EMBL/GenBank/DDBJ databases">
        <title>ATOL: Assembling a taxonomically balanced genome-scale reconstruction of the evolutionary history of the Enterobacteriaceae.</title>
        <authorList>
            <person name="Plunkett G.III."/>
            <person name="Neeno-Eckwall E.C."/>
            <person name="Glasner J.D."/>
            <person name="Perna N.T."/>
        </authorList>
    </citation>
    <scope>NUCLEOTIDE SEQUENCE [LARGE SCALE GENOMIC DNA]</scope>
    <source>
        <strain evidence="2 3">ATCC 33320</strain>
    </source>
</reference>
<dbReference type="STRING" id="1006004.GBAG_1746"/>
<dbReference type="InterPro" id="IPR010352">
    <property type="entry name" value="DUF945"/>
</dbReference>
<dbReference type="eggNOG" id="COG5339">
    <property type="taxonomic scope" value="Bacteria"/>
</dbReference>
<accession>A0A085GEU5</accession>